<accession>A0AAP2RHU3</accession>
<name>A0AAP2RHU3_9FIRM</name>
<dbReference type="EMBL" id="JAJNOR010000001">
    <property type="protein sequence ID" value="MCD2491553.1"/>
    <property type="molecule type" value="Genomic_DNA"/>
</dbReference>
<dbReference type="InterPro" id="IPR007167">
    <property type="entry name" value="Fe-transptr_FeoA-like"/>
</dbReference>
<feature type="domain" description="Ferrous iron transporter FeoA-like" evidence="2">
    <location>
        <begin position="2"/>
        <end position="72"/>
    </location>
</feature>
<dbReference type="PANTHER" id="PTHR43151">
    <property type="entry name" value="FEOA FAMILY PROTEIN"/>
    <property type="match status" value="1"/>
</dbReference>
<protein>
    <submittedName>
        <fullName evidence="3">Ferrous iron transport protein A</fullName>
    </submittedName>
</protein>
<dbReference type="GO" id="GO:0046914">
    <property type="term" value="F:transition metal ion binding"/>
    <property type="evidence" value="ECO:0007669"/>
    <property type="project" value="InterPro"/>
</dbReference>
<evidence type="ECO:0000259" key="2">
    <source>
        <dbReference type="SMART" id="SM00899"/>
    </source>
</evidence>
<dbReference type="Proteomes" id="UP001299265">
    <property type="component" value="Unassembled WGS sequence"/>
</dbReference>
<dbReference type="Pfam" id="PF04023">
    <property type="entry name" value="FeoA"/>
    <property type="match status" value="1"/>
</dbReference>
<dbReference type="PANTHER" id="PTHR43151:SF1">
    <property type="entry name" value="SSR2333 PROTEIN"/>
    <property type="match status" value="1"/>
</dbReference>
<dbReference type="Gene3D" id="2.30.30.90">
    <property type="match status" value="1"/>
</dbReference>
<organism evidence="3 4">
    <name type="scientific">Lientehia hominis</name>
    <dbReference type="NCBI Taxonomy" id="2897778"/>
    <lineage>
        <taxon>Bacteria</taxon>
        <taxon>Bacillati</taxon>
        <taxon>Bacillota</taxon>
        <taxon>Clostridia</taxon>
        <taxon>Lachnospirales</taxon>
        <taxon>Lachnospiraceae</taxon>
        <taxon>Lientehia</taxon>
    </lineage>
</organism>
<keyword evidence="4" id="KW-1185">Reference proteome</keyword>
<comment type="caution">
    <text evidence="3">The sequence shown here is derived from an EMBL/GenBank/DDBJ whole genome shotgun (WGS) entry which is preliminary data.</text>
</comment>
<gene>
    <name evidence="3" type="ORF">LQE92_02780</name>
</gene>
<evidence type="ECO:0000313" key="3">
    <source>
        <dbReference type="EMBL" id="MCD2491553.1"/>
    </source>
</evidence>
<dbReference type="SMART" id="SM00899">
    <property type="entry name" value="FeoA"/>
    <property type="match status" value="1"/>
</dbReference>
<proteinExistence type="predicted"/>
<reference evidence="3 4" key="1">
    <citation type="submission" date="2021-11" db="EMBL/GenBank/DDBJ databases">
        <title>Lacrimispora sp. nov. NSJ-141 isolated from human feces.</title>
        <authorList>
            <person name="Abdugheni R."/>
        </authorList>
    </citation>
    <scope>NUCLEOTIDE SEQUENCE [LARGE SCALE GENOMIC DNA]</scope>
    <source>
        <strain evidence="3 4">NSJ-141</strain>
    </source>
</reference>
<dbReference type="SUPFAM" id="SSF50037">
    <property type="entry name" value="C-terminal domain of transcriptional repressors"/>
    <property type="match status" value="1"/>
</dbReference>
<evidence type="ECO:0000256" key="1">
    <source>
        <dbReference type="ARBA" id="ARBA00023004"/>
    </source>
</evidence>
<dbReference type="AlphaFoldDB" id="A0AAP2RHU3"/>
<dbReference type="InterPro" id="IPR053184">
    <property type="entry name" value="FeoA-like"/>
</dbReference>
<sequence>MMPLTLAVIGEENMIRKVSGKPEVRAHLENLGFVPGGSITVVSTMGGNLIVNVKDSRVAISREMAGKIMVQASTENQEETV</sequence>
<evidence type="ECO:0000313" key="4">
    <source>
        <dbReference type="Proteomes" id="UP001299265"/>
    </source>
</evidence>
<dbReference type="InterPro" id="IPR008988">
    <property type="entry name" value="Transcriptional_repressor_C"/>
</dbReference>
<keyword evidence="1" id="KW-0408">Iron</keyword>
<dbReference type="InterPro" id="IPR038157">
    <property type="entry name" value="FeoA_core_dom"/>
</dbReference>